<feature type="domain" description="PAS" evidence="3">
    <location>
        <begin position="366"/>
        <end position="419"/>
    </location>
</feature>
<reference evidence="4 5" key="1">
    <citation type="journal article" date="2014" name="PLoS Genet.">
        <title>Phylogenetically driven sequencing of extremely halophilic archaea reveals strategies for static and dynamic osmo-response.</title>
        <authorList>
            <person name="Becker E.A."/>
            <person name="Seitzer P.M."/>
            <person name="Tritt A."/>
            <person name="Larsen D."/>
            <person name="Krusor M."/>
            <person name="Yao A.I."/>
            <person name="Wu D."/>
            <person name="Madern D."/>
            <person name="Eisen J.A."/>
            <person name="Darling A.E."/>
            <person name="Facciotti M.T."/>
        </authorList>
    </citation>
    <scope>NUCLEOTIDE SEQUENCE [LARGE SCALE GENOMIC DNA]</scope>
    <source>
        <strain evidence="4 5">DSM 10524</strain>
    </source>
</reference>
<evidence type="ECO:0000313" key="4">
    <source>
        <dbReference type="EMBL" id="ELY53782.1"/>
    </source>
</evidence>
<keyword evidence="1" id="KW-0805">Transcription regulation</keyword>
<dbReference type="PATRIC" id="fig|1227497.3.peg.4262"/>
<dbReference type="InterPro" id="IPR000014">
    <property type="entry name" value="PAS"/>
</dbReference>
<dbReference type="InterPro" id="IPR035965">
    <property type="entry name" value="PAS-like_dom_sf"/>
</dbReference>
<dbReference type="OrthoDB" id="342253at2157"/>
<dbReference type="SUPFAM" id="SSF55781">
    <property type="entry name" value="GAF domain-like"/>
    <property type="match status" value="2"/>
</dbReference>
<protein>
    <submittedName>
        <fullName evidence="4">PAS sensor protein</fullName>
    </submittedName>
</protein>
<dbReference type="SMART" id="SM00065">
    <property type="entry name" value="GAF"/>
    <property type="match status" value="2"/>
</dbReference>
<dbReference type="InterPro" id="IPR007050">
    <property type="entry name" value="HTH_bacterioopsin"/>
</dbReference>
<dbReference type="RefSeq" id="WP_005559749.1">
    <property type="nucleotide sequence ID" value="NZ_AOIB01000040.1"/>
</dbReference>
<sequence length="1045" mass="115821">MDAGLEVDGARPVRVLVVGTEPWAETVTTTLEDRDGFRTVTGDGPHRAPERPDTVDCVLTNDRTAVREIDGRHPVVYVADDVLEADVEGVLADGATDVIDSRTSERSALLERRLRLVAPDSPDQVPTDQGEAWHRSLLECSSDLLLVFDPSGRLTYTGPGIERVTGLEPSEFGSARLFEGIHPEDRAAVDDSLDTVRTDPPGETRTVTYRYRGEDGWRVHEAVLTNRLEDPVVGGVVASIRDVTRSRPLERELSESFERVSDAFYALDTDWRFTYVNGRAEELLGRPRSELLGADVRELFPHGFRSELFDRFADAMEHQERVLWERYSESLDIWMEIHAYPSETGLSVYFRDITDRIEREQELAERTERLRMVVENAPVIHYVIDAEGTVTLSEGRGLENIGFEATDAVGDSFFELFEEYPAIRADARAALEGESVHGQRQILDRVFDSWYRPIVEDGDVTRVIGVAIDVTERVQYREALSTLHEATSHLLTVDSKDDACEYIVAVADDVLDLDSIVFRFDEQRNELEPAAYSSDLERAIGTPPRFGPGEGITWETFATGTPSVFEDVRESERVYDESTNVRSGLYIPLGEHGVFAAVSTATDQYDEDTVELVKLFATTAKAALDRIGRTRRLHENERELKQQNRYLERVNESKQIRQDIEEHLLRADSREAIERGICTTLAETEHCSFAWIGEPDPSGSRIRPRSHAGLDRGYLEAVTATAVDDSAAEPAGRAVRTRRPVAVDNVADSVGDGTWRTDALSRSFQSVISVPLVYDGHLYGVLSAYGDDPNALDDPFGSVLADLGDSIAYTIDAIKRKNALLEERVTEVELELEAESPLCRFADRLDRRVAFEGATLQDDGSALAFVSLEPPIDGADIDASVDGIDDPVVLTDSDQQTLVQLRVTGPFLGRIVADHGATLRELVSDDSGHRAVVDLPAGLELRTVLSGITRRGLSVSMVARRDRPSGDGASLGGPARKALLDQLTARQQEVVRTAYHSGFFEWPRQTTGEAVADSLSISPPAFHKHVRSAERKLFATLFEGVTIDG</sequence>
<dbReference type="AlphaFoldDB" id="L9WWI3"/>
<evidence type="ECO:0000256" key="2">
    <source>
        <dbReference type="ARBA" id="ARBA00023163"/>
    </source>
</evidence>
<dbReference type="SMART" id="SM00091">
    <property type="entry name" value="PAS"/>
    <property type="match status" value="3"/>
</dbReference>
<dbReference type="NCBIfam" id="TIGR00229">
    <property type="entry name" value="sensory_box"/>
    <property type="match status" value="3"/>
</dbReference>
<dbReference type="CDD" id="cd00130">
    <property type="entry name" value="PAS"/>
    <property type="match status" value="2"/>
</dbReference>
<dbReference type="Pfam" id="PF08448">
    <property type="entry name" value="PAS_4"/>
    <property type="match status" value="2"/>
</dbReference>
<feature type="domain" description="PAS" evidence="3">
    <location>
        <begin position="249"/>
        <end position="319"/>
    </location>
</feature>
<keyword evidence="5" id="KW-1185">Reference proteome</keyword>
<evidence type="ECO:0000259" key="3">
    <source>
        <dbReference type="PROSITE" id="PS50112"/>
    </source>
</evidence>
<dbReference type="InterPro" id="IPR013656">
    <property type="entry name" value="PAS_4"/>
</dbReference>
<dbReference type="Proteomes" id="UP000011688">
    <property type="component" value="Unassembled WGS sequence"/>
</dbReference>
<dbReference type="Pfam" id="PF13185">
    <property type="entry name" value="GAF_2"/>
    <property type="match status" value="2"/>
</dbReference>
<gene>
    <name evidence="4" type="ORF">C491_20776</name>
</gene>
<dbReference type="Gene3D" id="3.30.450.40">
    <property type="match status" value="2"/>
</dbReference>
<dbReference type="eggNOG" id="arCOG02276">
    <property type="taxonomic scope" value="Archaea"/>
</dbReference>
<dbReference type="Pfam" id="PF04967">
    <property type="entry name" value="HTH_10"/>
    <property type="match status" value="1"/>
</dbReference>
<dbReference type="InterPro" id="IPR029016">
    <property type="entry name" value="GAF-like_dom_sf"/>
</dbReference>
<feature type="domain" description="PAS" evidence="3">
    <location>
        <begin position="130"/>
        <end position="200"/>
    </location>
</feature>
<proteinExistence type="predicted"/>
<dbReference type="STRING" id="1227497.C491_20776"/>
<evidence type="ECO:0000313" key="5">
    <source>
        <dbReference type="Proteomes" id="UP000011688"/>
    </source>
</evidence>
<dbReference type="InterPro" id="IPR003018">
    <property type="entry name" value="GAF"/>
</dbReference>
<dbReference type="PANTHER" id="PTHR34236:SF1">
    <property type="entry name" value="DIMETHYL SULFOXIDE REDUCTASE TRANSCRIPTIONAL ACTIVATOR"/>
    <property type="match status" value="1"/>
</dbReference>
<dbReference type="InterPro" id="IPR031803">
    <property type="entry name" value="BAT_GAF/HTH-assoc"/>
</dbReference>
<dbReference type="Pfam" id="PF15915">
    <property type="entry name" value="BAT"/>
    <property type="match status" value="1"/>
</dbReference>
<dbReference type="PROSITE" id="PS50112">
    <property type="entry name" value="PAS"/>
    <property type="match status" value="3"/>
</dbReference>
<comment type="caution">
    <text evidence="4">The sequence shown here is derived from an EMBL/GenBank/DDBJ whole genome shotgun (WGS) entry which is preliminary data.</text>
</comment>
<organism evidence="4 5">
    <name type="scientific">Natronococcus amylolyticus DSM 10524</name>
    <dbReference type="NCBI Taxonomy" id="1227497"/>
    <lineage>
        <taxon>Archaea</taxon>
        <taxon>Methanobacteriati</taxon>
        <taxon>Methanobacteriota</taxon>
        <taxon>Stenosarchaea group</taxon>
        <taxon>Halobacteria</taxon>
        <taxon>Halobacteriales</taxon>
        <taxon>Natrialbaceae</taxon>
        <taxon>Natronococcus</taxon>
    </lineage>
</organism>
<dbReference type="eggNOG" id="arCOG02334">
    <property type="taxonomic scope" value="Archaea"/>
</dbReference>
<dbReference type="Gene3D" id="3.30.450.20">
    <property type="entry name" value="PAS domain"/>
    <property type="match status" value="3"/>
</dbReference>
<dbReference type="eggNOG" id="arCOG02329">
    <property type="taxonomic scope" value="Archaea"/>
</dbReference>
<evidence type="ECO:0000256" key="1">
    <source>
        <dbReference type="ARBA" id="ARBA00023015"/>
    </source>
</evidence>
<name>L9WWI3_9EURY</name>
<dbReference type="Pfam" id="PF13426">
    <property type="entry name" value="PAS_9"/>
    <property type="match status" value="1"/>
</dbReference>
<dbReference type="eggNOG" id="arCOG06918">
    <property type="taxonomic scope" value="Archaea"/>
</dbReference>
<dbReference type="eggNOG" id="arCOG06796">
    <property type="taxonomic scope" value="Archaea"/>
</dbReference>
<dbReference type="EMBL" id="AOIB01000040">
    <property type="protein sequence ID" value="ELY53782.1"/>
    <property type="molecule type" value="Genomic_DNA"/>
</dbReference>
<dbReference type="SUPFAM" id="SSF55785">
    <property type="entry name" value="PYP-like sensor domain (PAS domain)"/>
    <property type="match status" value="3"/>
</dbReference>
<accession>L9WWI3</accession>
<dbReference type="PANTHER" id="PTHR34236">
    <property type="entry name" value="DIMETHYL SULFOXIDE REDUCTASE TRANSCRIPTIONAL ACTIVATOR"/>
    <property type="match status" value="1"/>
</dbReference>
<keyword evidence="2" id="KW-0804">Transcription</keyword>